<dbReference type="InterPro" id="IPR025944">
    <property type="entry name" value="Sigma_54_int_dom_CS"/>
</dbReference>
<evidence type="ECO:0000259" key="9">
    <source>
        <dbReference type="PROSITE" id="PS50045"/>
    </source>
</evidence>
<keyword evidence="5" id="KW-0238">DNA-binding</keyword>
<dbReference type="Gene3D" id="3.40.50.300">
    <property type="entry name" value="P-loop containing nucleotide triphosphate hydrolases"/>
    <property type="match status" value="1"/>
</dbReference>
<evidence type="ECO:0000256" key="8">
    <source>
        <dbReference type="SAM" id="MobiDB-lite"/>
    </source>
</evidence>
<dbReference type="InterPro" id="IPR002078">
    <property type="entry name" value="Sigma_54_int"/>
</dbReference>
<dbReference type="Proteomes" id="UP000321062">
    <property type="component" value="Chromosome"/>
</dbReference>
<dbReference type="GO" id="GO:0000160">
    <property type="term" value="P:phosphorelay signal transduction system"/>
    <property type="evidence" value="ECO:0007669"/>
    <property type="project" value="UniProtKB-KW"/>
</dbReference>
<evidence type="ECO:0000256" key="4">
    <source>
        <dbReference type="ARBA" id="ARBA00023015"/>
    </source>
</evidence>
<dbReference type="PROSITE" id="PS50045">
    <property type="entry name" value="SIGMA54_INTERACT_4"/>
    <property type="match status" value="1"/>
</dbReference>
<dbReference type="InterPro" id="IPR003593">
    <property type="entry name" value="AAA+_ATPase"/>
</dbReference>
<dbReference type="KEGG" id="yti:FNA67_12150"/>
<dbReference type="SMART" id="SM00382">
    <property type="entry name" value="AAA"/>
    <property type="match status" value="1"/>
</dbReference>
<dbReference type="OrthoDB" id="9802388at2"/>
<dbReference type="GO" id="GO:0043565">
    <property type="term" value="F:sequence-specific DNA binding"/>
    <property type="evidence" value="ECO:0007669"/>
    <property type="project" value="InterPro"/>
</dbReference>
<keyword evidence="1" id="KW-0547">Nucleotide-binding</keyword>
<dbReference type="GO" id="GO:0006355">
    <property type="term" value="P:regulation of DNA-templated transcription"/>
    <property type="evidence" value="ECO:0007669"/>
    <property type="project" value="InterPro"/>
</dbReference>
<accession>A0A5B9DNB7</accession>
<dbReference type="SUPFAM" id="SSF46689">
    <property type="entry name" value="Homeodomain-like"/>
    <property type="match status" value="1"/>
</dbReference>
<dbReference type="PANTHER" id="PTHR32071:SF99">
    <property type="entry name" value="TRANSCRIPTIONAL REGULATORY PROTEIN"/>
    <property type="match status" value="1"/>
</dbReference>
<evidence type="ECO:0000256" key="5">
    <source>
        <dbReference type="ARBA" id="ARBA00023125"/>
    </source>
</evidence>
<evidence type="ECO:0000256" key="7">
    <source>
        <dbReference type="ARBA" id="ARBA00023163"/>
    </source>
</evidence>
<evidence type="ECO:0000256" key="6">
    <source>
        <dbReference type="ARBA" id="ARBA00023159"/>
    </source>
</evidence>
<feature type="domain" description="Sigma-54 factor interaction" evidence="9">
    <location>
        <begin position="200"/>
        <end position="430"/>
    </location>
</feature>
<keyword evidence="6" id="KW-0010">Activator</keyword>
<keyword evidence="11" id="KW-1185">Reference proteome</keyword>
<dbReference type="CDD" id="cd00009">
    <property type="entry name" value="AAA"/>
    <property type="match status" value="1"/>
</dbReference>
<reference evidence="10 11" key="1">
    <citation type="journal article" date="2015" name="Int. J. Syst. Evol. Microbiol.">
        <title>Youhaiella tibetensis gen. nov., sp. nov., isolated from subsurface sediment.</title>
        <authorList>
            <person name="Wang Y.X."/>
            <person name="Huang F.Q."/>
            <person name="Nogi Y."/>
            <person name="Pang S.J."/>
            <person name="Wang P.K."/>
            <person name="Lv J."/>
        </authorList>
    </citation>
    <scope>NUCLEOTIDE SEQUENCE [LARGE SCALE GENOMIC DNA]</scope>
    <source>
        <strain evidence="11">fig4</strain>
    </source>
</reference>
<dbReference type="EMBL" id="CP041690">
    <property type="protein sequence ID" value="QEE20881.1"/>
    <property type="molecule type" value="Genomic_DNA"/>
</dbReference>
<dbReference type="Pfam" id="PF02954">
    <property type="entry name" value="HTH_8"/>
    <property type="match status" value="1"/>
</dbReference>
<name>A0A5B9DNB7_9HYPH</name>
<keyword evidence="2" id="KW-0067">ATP-binding</keyword>
<proteinExistence type="predicted"/>
<keyword evidence="4" id="KW-0805">Transcription regulation</keyword>
<dbReference type="InterPro" id="IPR027417">
    <property type="entry name" value="P-loop_NTPase"/>
</dbReference>
<dbReference type="Pfam" id="PF00158">
    <property type="entry name" value="Sigma54_activat"/>
    <property type="match status" value="1"/>
</dbReference>
<feature type="region of interest" description="Disordered" evidence="8">
    <location>
        <begin position="1"/>
        <end position="20"/>
    </location>
</feature>
<dbReference type="Gene3D" id="1.10.8.60">
    <property type="match status" value="1"/>
</dbReference>
<gene>
    <name evidence="10" type="ORF">FNA67_12150</name>
</gene>
<dbReference type="InterPro" id="IPR025943">
    <property type="entry name" value="Sigma_54_int_dom_ATP-bd_2"/>
</dbReference>
<dbReference type="PANTHER" id="PTHR32071">
    <property type="entry name" value="TRANSCRIPTIONAL REGULATORY PROTEIN"/>
    <property type="match status" value="1"/>
</dbReference>
<evidence type="ECO:0000256" key="3">
    <source>
        <dbReference type="ARBA" id="ARBA00023012"/>
    </source>
</evidence>
<evidence type="ECO:0000313" key="11">
    <source>
        <dbReference type="Proteomes" id="UP000321062"/>
    </source>
</evidence>
<feature type="compositionally biased region" description="Basic and acidic residues" evidence="8">
    <location>
        <begin position="1"/>
        <end position="10"/>
    </location>
</feature>
<protein>
    <submittedName>
        <fullName evidence="10">AAA family ATPase</fullName>
    </submittedName>
</protein>
<dbReference type="InterPro" id="IPR002197">
    <property type="entry name" value="HTH_Fis"/>
</dbReference>
<evidence type="ECO:0000313" key="10">
    <source>
        <dbReference type="EMBL" id="QEE20881.1"/>
    </source>
</evidence>
<dbReference type="FunFam" id="3.40.50.300:FF:000006">
    <property type="entry name" value="DNA-binding transcriptional regulator NtrC"/>
    <property type="match status" value="1"/>
</dbReference>
<dbReference type="Gene3D" id="3.30.450.20">
    <property type="entry name" value="PAS domain"/>
    <property type="match status" value="1"/>
</dbReference>
<dbReference type="PROSITE" id="PS00676">
    <property type="entry name" value="SIGMA54_INTERACT_2"/>
    <property type="match status" value="1"/>
</dbReference>
<sequence length="513" mass="56295">MAMRKSERAGRSPTVGGAQVFDCHPASRTRSVRLRPEIRKAVMDNKETSHPAQPNVEQALGAFSLLREYFQGALIVDDRARITWIDQRYRELLGLPDDFDCYGLPVEQVIPHSLMRRVVETGRPILVDIMEFDERQLVVCRIPLKDNAGSVNGAIGFVFYDRVDYLAPILEKFEHLRKQLSRAQAALTRERATKYSLQSFVGTSDAVRDLKAQVRRFALRDGAALLSGETGTGKELLAHAIHQQSDRADGPFVAVNMAAVPEALLEAEFFGVAPGAYTGADRKARKGKFELAHGGTLFLDEIGDMPIAIQAKLLRVLQEGEIEALGSNAVKKVDVRIIAATSQDLVAKVDDRSFRADLYYRIAVLTIAVPPLRDRLEDIQVLCDALLEKTPRASDQRGWVIEPEAVALLQHHDWPGNVRELANVLERAAAMAPSEIIGAELIRSALPARHGVSPGARPGTSAAALSTRLADAERDAILEALEACGGQKQAAAKTLGISRSQFYEKLKRYGIAG</sequence>
<dbReference type="Gene3D" id="1.10.10.60">
    <property type="entry name" value="Homeodomain-like"/>
    <property type="match status" value="1"/>
</dbReference>
<dbReference type="SUPFAM" id="SSF52540">
    <property type="entry name" value="P-loop containing nucleoside triphosphate hydrolases"/>
    <property type="match status" value="1"/>
</dbReference>
<dbReference type="PROSITE" id="PS00688">
    <property type="entry name" value="SIGMA54_INTERACT_3"/>
    <property type="match status" value="1"/>
</dbReference>
<dbReference type="InterPro" id="IPR009057">
    <property type="entry name" value="Homeodomain-like_sf"/>
</dbReference>
<dbReference type="GO" id="GO:0005524">
    <property type="term" value="F:ATP binding"/>
    <property type="evidence" value="ECO:0007669"/>
    <property type="project" value="UniProtKB-KW"/>
</dbReference>
<dbReference type="InterPro" id="IPR058031">
    <property type="entry name" value="AAA_lid_NorR"/>
</dbReference>
<dbReference type="AlphaFoldDB" id="A0A5B9DNB7"/>
<evidence type="ECO:0000256" key="1">
    <source>
        <dbReference type="ARBA" id="ARBA00022741"/>
    </source>
</evidence>
<keyword evidence="3" id="KW-0902">Two-component regulatory system</keyword>
<dbReference type="Pfam" id="PF25601">
    <property type="entry name" value="AAA_lid_14"/>
    <property type="match status" value="1"/>
</dbReference>
<keyword evidence="7" id="KW-0804">Transcription</keyword>
<evidence type="ECO:0000256" key="2">
    <source>
        <dbReference type="ARBA" id="ARBA00022840"/>
    </source>
</evidence>
<organism evidence="10 11">
    <name type="scientific">Paradevosia tibetensis</name>
    <dbReference type="NCBI Taxonomy" id="1447062"/>
    <lineage>
        <taxon>Bacteria</taxon>
        <taxon>Pseudomonadati</taxon>
        <taxon>Pseudomonadota</taxon>
        <taxon>Alphaproteobacteria</taxon>
        <taxon>Hyphomicrobiales</taxon>
        <taxon>Devosiaceae</taxon>
        <taxon>Paradevosia</taxon>
    </lineage>
</organism>
<dbReference type="PRINTS" id="PR01590">
    <property type="entry name" value="HTHFIS"/>
</dbReference>